<evidence type="ECO:0000256" key="9">
    <source>
        <dbReference type="SAM" id="SignalP"/>
    </source>
</evidence>
<evidence type="ECO:0000313" key="12">
    <source>
        <dbReference type="Proteomes" id="UP001241110"/>
    </source>
</evidence>
<dbReference type="NCBIfam" id="TIGR04056">
    <property type="entry name" value="OMP_RagA_SusC"/>
    <property type="match status" value="1"/>
</dbReference>
<dbReference type="Gene3D" id="2.170.130.10">
    <property type="entry name" value="TonB-dependent receptor, plug domain"/>
    <property type="match status" value="1"/>
</dbReference>
<comment type="caution">
    <text evidence="11">The sequence shown here is derived from an EMBL/GenBank/DDBJ whole genome shotgun (WGS) entry which is preliminary data.</text>
</comment>
<keyword evidence="6 7" id="KW-0998">Cell outer membrane</keyword>
<dbReference type="SUPFAM" id="SSF56935">
    <property type="entry name" value="Porins"/>
    <property type="match status" value="1"/>
</dbReference>
<accession>A0AAE3QSX8</accession>
<dbReference type="InterPro" id="IPR008969">
    <property type="entry name" value="CarboxyPept-like_regulatory"/>
</dbReference>
<dbReference type="NCBIfam" id="TIGR04057">
    <property type="entry name" value="SusC_RagA_signa"/>
    <property type="match status" value="1"/>
</dbReference>
<dbReference type="RefSeq" id="WP_313981943.1">
    <property type="nucleotide sequence ID" value="NZ_JASJOS010000008.1"/>
</dbReference>
<evidence type="ECO:0000256" key="4">
    <source>
        <dbReference type="ARBA" id="ARBA00022692"/>
    </source>
</evidence>
<dbReference type="Pfam" id="PF13715">
    <property type="entry name" value="CarbopepD_reg_2"/>
    <property type="match status" value="1"/>
</dbReference>
<feature type="domain" description="TonB-dependent receptor plug" evidence="10">
    <location>
        <begin position="124"/>
        <end position="246"/>
    </location>
</feature>
<evidence type="ECO:0000256" key="7">
    <source>
        <dbReference type="PROSITE-ProRule" id="PRU01360"/>
    </source>
</evidence>
<protein>
    <submittedName>
        <fullName evidence="11">SusC/RagA family TonB-linked outer membrane protein</fullName>
    </submittedName>
</protein>
<feature type="region of interest" description="Disordered" evidence="8">
    <location>
        <begin position="42"/>
        <end position="63"/>
    </location>
</feature>
<keyword evidence="4 7" id="KW-0812">Transmembrane</keyword>
<proteinExistence type="inferred from homology"/>
<keyword evidence="9" id="KW-0732">Signal</keyword>
<evidence type="ECO:0000259" key="10">
    <source>
        <dbReference type="Pfam" id="PF07715"/>
    </source>
</evidence>
<dbReference type="EMBL" id="JASJOS010000008">
    <property type="protein sequence ID" value="MDJ1482651.1"/>
    <property type="molecule type" value="Genomic_DNA"/>
</dbReference>
<sequence>MKRNFTLFCVMLLALCISIPFAQAQSTSQTFSIQGKVTEGKSNEPLPGVSVLLKGTNQGTTSDTEGRYSIEVTKGAILVFSFIGYSSKEVTIANQTTIDISLSTDEQLLSEVTVTALGIKREKKALGYAVSDVGSENIANNGETNPIASIAGKVAGVNISSTTAGPTGSSRVVIRGIRELQGSNQPLYVIDGVPAVNGNIGSASQWGGFDLGDGLSDINPNDIESISVLKGSAAAALYGSRALNGVILITTKNGKANKGIGVEFNSSFTLDQISTRMDARQKTYGQGNDGIFPTDPLQARNITSNWGPRFEDFETITQADGTVRPYRYMDDNIQGFFRTGKTFMNTLAVSGGKDGNTVRLSYSNITNEDIVPKSGYDKNIIAIRATSKITEKLSVDTKINYTLEQVRNRPALTDEVTNIGNGLLGLAANFDQAWLQDYMNPDGTYKNYTGNIYRANPYWTLNKTFNRSSKERTGGYINLTYKLNHLFSLNLQAGTDFFSFTHENFYDKYTPAYDGGALNQLSMNTKETNFQGLLNFNKDLSSTLKLSAMLGANLMKYRSKGNNISGTQIIEPGTANLVNFSEKLIQPFDNRKEIQSVFASAQLSYKEFLFLNLQGRNDWASTLPPQNNSFFYPSADVSFVLSDAFQLNSPILSFAKLRTSLGQVGSDFDPYKTTFAYSLTGRTIRGYPMGEILGGSIPNAQLKPQIKTSFEVGADVRLFQDRIGIDLTYYDEVTNDVLLDITVPETTGFNTASLNAAKLRNRGVELLLTTTPIRLDNGFQWDLSLNFAKNVNKVVELSDLLETFTVAEARWAGATIIAEKGKPFGTIKGNGFLRDENGNRVFNSSNGEPLPTTQPISLGNTLPNWTGGVITSVSYKGFQIKAAIDIRMGGDIFSMSNMTMHMNGSHANTEAGRDSWNEYQQERQAAQRAAQQAGQEANVDDPTSPYYVNRANRGYIGVGVNQEGDVNNIAISPAAYWQSIGNNIPEPFIYDASYIKLRDLGLNYTFSSNLLKKTPFKTVTLGVIGRNLWIIHKNTPNIDPESNYNNGNGQGFEYGSLPGRRRYGFNLIVKF</sequence>
<gene>
    <name evidence="11" type="ORF">QNI16_19280</name>
</gene>
<feature type="chain" id="PRO_5042038385" evidence="9">
    <location>
        <begin position="25"/>
        <end position="1071"/>
    </location>
</feature>
<dbReference type="SUPFAM" id="SSF49464">
    <property type="entry name" value="Carboxypeptidase regulatory domain-like"/>
    <property type="match status" value="1"/>
</dbReference>
<keyword evidence="2 7" id="KW-0813">Transport</keyword>
<organism evidence="11 12">
    <name type="scientific">Xanthocytophaga flava</name>
    <dbReference type="NCBI Taxonomy" id="3048013"/>
    <lineage>
        <taxon>Bacteria</taxon>
        <taxon>Pseudomonadati</taxon>
        <taxon>Bacteroidota</taxon>
        <taxon>Cytophagia</taxon>
        <taxon>Cytophagales</taxon>
        <taxon>Rhodocytophagaceae</taxon>
        <taxon>Xanthocytophaga</taxon>
    </lineage>
</organism>
<comment type="subcellular location">
    <subcellularLocation>
        <location evidence="1 7">Cell outer membrane</location>
        <topology evidence="1 7">Multi-pass membrane protein</topology>
    </subcellularLocation>
</comment>
<dbReference type="InterPro" id="IPR036942">
    <property type="entry name" value="Beta-barrel_TonB_sf"/>
</dbReference>
<dbReference type="Gene3D" id="2.60.40.1120">
    <property type="entry name" value="Carboxypeptidase-like, regulatory domain"/>
    <property type="match status" value="1"/>
</dbReference>
<dbReference type="InterPro" id="IPR023997">
    <property type="entry name" value="TonB-dep_OMP_SusC/RagA_CS"/>
</dbReference>
<evidence type="ECO:0000256" key="3">
    <source>
        <dbReference type="ARBA" id="ARBA00022452"/>
    </source>
</evidence>
<evidence type="ECO:0000313" key="11">
    <source>
        <dbReference type="EMBL" id="MDJ1482651.1"/>
    </source>
</evidence>
<dbReference type="Proteomes" id="UP001241110">
    <property type="component" value="Unassembled WGS sequence"/>
</dbReference>
<keyword evidence="5 7" id="KW-0472">Membrane</keyword>
<feature type="signal peptide" evidence="9">
    <location>
        <begin position="1"/>
        <end position="24"/>
    </location>
</feature>
<dbReference type="Pfam" id="PF07715">
    <property type="entry name" value="Plug"/>
    <property type="match status" value="1"/>
</dbReference>
<keyword evidence="3 7" id="KW-1134">Transmembrane beta strand</keyword>
<dbReference type="InterPro" id="IPR023996">
    <property type="entry name" value="TonB-dep_OMP_SusC/RagA"/>
</dbReference>
<dbReference type="PROSITE" id="PS52016">
    <property type="entry name" value="TONB_DEPENDENT_REC_3"/>
    <property type="match status" value="1"/>
</dbReference>
<feature type="region of interest" description="Disordered" evidence="8">
    <location>
        <begin position="921"/>
        <end position="944"/>
    </location>
</feature>
<evidence type="ECO:0000256" key="5">
    <source>
        <dbReference type="ARBA" id="ARBA00023136"/>
    </source>
</evidence>
<dbReference type="GO" id="GO:0009279">
    <property type="term" value="C:cell outer membrane"/>
    <property type="evidence" value="ECO:0007669"/>
    <property type="project" value="UniProtKB-SubCell"/>
</dbReference>
<feature type="compositionally biased region" description="Low complexity" evidence="8">
    <location>
        <begin position="922"/>
        <end position="937"/>
    </location>
</feature>
<evidence type="ECO:0000256" key="8">
    <source>
        <dbReference type="SAM" id="MobiDB-lite"/>
    </source>
</evidence>
<dbReference type="InterPro" id="IPR039426">
    <property type="entry name" value="TonB-dep_rcpt-like"/>
</dbReference>
<evidence type="ECO:0000256" key="1">
    <source>
        <dbReference type="ARBA" id="ARBA00004571"/>
    </source>
</evidence>
<comment type="similarity">
    <text evidence="7">Belongs to the TonB-dependent receptor family.</text>
</comment>
<dbReference type="Gene3D" id="2.40.170.20">
    <property type="entry name" value="TonB-dependent receptor, beta-barrel domain"/>
    <property type="match status" value="1"/>
</dbReference>
<evidence type="ECO:0000256" key="6">
    <source>
        <dbReference type="ARBA" id="ARBA00023237"/>
    </source>
</evidence>
<dbReference type="InterPro" id="IPR037066">
    <property type="entry name" value="Plug_dom_sf"/>
</dbReference>
<reference evidence="11" key="1">
    <citation type="submission" date="2023-05" db="EMBL/GenBank/DDBJ databases">
        <authorList>
            <person name="Zhang X."/>
        </authorList>
    </citation>
    <scope>NUCLEOTIDE SEQUENCE</scope>
    <source>
        <strain evidence="11">YF14B1</strain>
    </source>
</reference>
<dbReference type="InterPro" id="IPR012910">
    <property type="entry name" value="Plug_dom"/>
</dbReference>
<dbReference type="AlphaFoldDB" id="A0AAE3QSX8"/>
<evidence type="ECO:0000256" key="2">
    <source>
        <dbReference type="ARBA" id="ARBA00022448"/>
    </source>
</evidence>
<name>A0AAE3QSX8_9BACT</name>